<sequence length="275" mass="31349">MCGRASVITPAALLEQRFNAAFAKAEQLSENVNISAGNKIPVITSARPNHIQMFTLGFTPHWAHKQTYMINARAEGSYNPNNDPNYDGPAGIFQKPMFRHAIKSQRCLVLVDAFIEGPKLEKLNKPHLVYPNKDRGPFALAGIYDVWQHPLTGEQHHTVAIVTTAANRLTQRIGHHRAPVVLTRKQEEEWLDKDLSMARLTSIMKPFDDKGFNAYPISQKIKNPEQNGLELLKPIGEKLFKDYDRSLYERLKYVEEKPFTIREERLVAGDQFVLF</sequence>
<dbReference type="PANTHER" id="PTHR13604">
    <property type="entry name" value="DC12-RELATED"/>
    <property type="match status" value="1"/>
</dbReference>
<evidence type="ECO:0000313" key="10">
    <source>
        <dbReference type="Proteomes" id="UP000239532"/>
    </source>
</evidence>
<evidence type="ECO:0000256" key="2">
    <source>
        <dbReference type="ARBA" id="ARBA00022670"/>
    </source>
</evidence>
<comment type="similarity">
    <text evidence="1 8">Belongs to the SOS response-associated peptidase family.</text>
</comment>
<keyword evidence="3" id="KW-0227">DNA damage</keyword>
<keyword evidence="2 8" id="KW-0645">Protease</keyword>
<dbReference type="Proteomes" id="UP000239532">
    <property type="component" value="Unassembled WGS sequence"/>
</dbReference>
<dbReference type="GO" id="GO:0008233">
    <property type="term" value="F:peptidase activity"/>
    <property type="evidence" value="ECO:0007669"/>
    <property type="project" value="UniProtKB-KW"/>
</dbReference>
<dbReference type="GO" id="GO:0003697">
    <property type="term" value="F:single-stranded DNA binding"/>
    <property type="evidence" value="ECO:0007669"/>
    <property type="project" value="InterPro"/>
</dbReference>
<dbReference type="EMBL" id="MQUC01000003">
    <property type="protein sequence ID" value="PRP67935.1"/>
    <property type="molecule type" value="Genomic_DNA"/>
</dbReference>
<evidence type="ECO:0000256" key="6">
    <source>
        <dbReference type="ARBA" id="ARBA00023125"/>
    </source>
</evidence>
<dbReference type="EC" id="3.4.-.-" evidence="8"/>
<dbReference type="SUPFAM" id="SSF143081">
    <property type="entry name" value="BB1717-like"/>
    <property type="match status" value="1"/>
</dbReference>
<keyword evidence="6" id="KW-0238">DNA-binding</keyword>
<reference evidence="9 10" key="1">
    <citation type="submission" date="2016-11" db="EMBL/GenBank/DDBJ databases">
        <title>Trade-off between light-utilization and light-protection in marine flavobacteria.</title>
        <authorList>
            <person name="Kumagai Y."/>
        </authorList>
    </citation>
    <scope>NUCLEOTIDE SEQUENCE [LARGE SCALE GENOMIC DNA]</scope>
    <source>
        <strain evidence="9 10">JCM 17109</strain>
    </source>
</reference>
<dbReference type="Gene3D" id="3.90.1680.10">
    <property type="entry name" value="SOS response associated peptidase-like"/>
    <property type="match status" value="1"/>
</dbReference>
<evidence type="ECO:0000256" key="3">
    <source>
        <dbReference type="ARBA" id="ARBA00022763"/>
    </source>
</evidence>
<accession>A0A2S9WWU1</accession>
<evidence type="ECO:0000256" key="8">
    <source>
        <dbReference type="RuleBase" id="RU364100"/>
    </source>
</evidence>
<organism evidence="9 10">
    <name type="scientific">Nonlabens agnitus</name>
    <dbReference type="NCBI Taxonomy" id="870484"/>
    <lineage>
        <taxon>Bacteria</taxon>
        <taxon>Pseudomonadati</taxon>
        <taxon>Bacteroidota</taxon>
        <taxon>Flavobacteriia</taxon>
        <taxon>Flavobacteriales</taxon>
        <taxon>Flavobacteriaceae</taxon>
        <taxon>Nonlabens</taxon>
    </lineage>
</organism>
<proteinExistence type="inferred from homology"/>
<keyword evidence="5" id="KW-0190">Covalent protein-DNA linkage</keyword>
<comment type="caution">
    <text evidence="9">The sequence shown here is derived from an EMBL/GenBank/DDBJ whole genome shotgun (WGS) entry which is preliminary data.</text>
</comment>
<gene>
    <name evidence="9" type="ORF">BST86_12960</name>
</gene>
<evidence type="ECO:0000256" key="4">
    <source>
        <dbReference type="ARBA" id="ARBA00022801"/>
    </source>
</evidence>
<dbReference type="OrthoDB" id="9782620at2"/>
<evidence type="ECO:0000256" key="5">
    <source>
        <dbReference type="ARBA" id="ARBA00023124"/>
    </source>
</evidence>
<dbReference type="InterPro" id="IPR036590">
    <property type="entry name" value="SRAP-like"/>
</dbReference>
<dbReference type="PANTHER" id="PTHR13604:SF0">
    <property type="entry name" value="ABASIC SITE PROCESSING PROTEIN HMCES"/>
    <property type="match status" value="1"/>
</dbReference>
<name>A0A2S9WWU1_9FLAO</name>
<dbReference type="AlphaFoldDB" id="A0A2S9WWU1"/>
<dbReference type="InterPro" id="IPR003738">
    <property type="entry name" value="SRAP"/>
</dbReference>
<keyword evidence="7" id="KW-0456">Lyase</keyword>
<keyword evidence="4 8" id="KW-0378">Hydrolase</keyword>
<dbReference type="GO" id="GO:0016829">
    <property type="term" value="F:lyase activity"/>
    <property type="evidence" value="ECO:0007669"/>
    <property type="project" value="UniProtKB-KW"/>
</dbReference>
<keyword evidence="10" id="KW-1185">Reference proteome</keyword>
<dbReference type="RefSeq" id="WP_105983625.1">
    <property type="nucleotide sequence ID" value="NZ_MQUC01000003.1"/>
</dbReference>
<dbReference type="Pfam" id="PF02586">
    <property type="entry name" value="SRAP"/>
    <property type="match status" value="1"/>
</dbReference>
<dbReference type="GO" id="GO:0006508">
    <property type="term" value="P:proteolysis"/>
    <property type="evidence" value="ECO:0007669"/>
    <property type="project" value="UniProtKB-KW"/>
</dbReference>
<protein>
    <recommendedName>
        <fullName evidence="8">Abasic site processing protein</fullName>
        <ecNumber evidence="8">3.4.-.-</ecNumber>
    </recommendedName>
</protein>
<evidence type="ECO:0000256" key="7">
    <source>
        <dbReference type="ARBA" id="ARBA00023239"/>
    </source>
</evidence>
<dbReference type="GO" id="GO:0106300">
    <property type="term" value="P:protein-DNA covalent cross-linking repair"/>
    <property type="evidence" value="ECO:0007669"/>
    <property type="project" value="InterPro"/>
</dbReference>
<evidence type="ECO:0000313" key="9">
    <source>
        <dbReference type="EMBL" id="PRP67935.1"/>
    </source>
</evidence>
<evidence type="ECO:0000256" key="1">
    <source>
        <dbReference type="ARBA" id="ARBA00008136"/>
    </source>
</evidence>